<name>A0A9X2JCC6_9SPHI</name>
<evidence type="ECO:0000313" key="4">
    <source>
        <dbReference type="Proteomes" id="UP001155182"/>
    </source>
</evidence>
<evidence type="ECO:0000259" key="2">
    <source>
        <dbReference type="Pfam" id="PF13648"/>
    </source>
</evidence>
<dbReference type="RefSeq" id="WP_252586758.1">
    <property type="nucleotide sequence ID" value="NZ_JAMWYS010000024.1"/>
</dbReference>
<sequence length="169" mass="18286">MKTNKTITLLLTGVLLISGFTACNKDKDDNGSPSGGGSKGELVGKKWKITGMTIAPGLDIDGDGDLETDVFQFTPACAKDDYVVFKDNGKTEAFSGTNLCDGEDGTVENGTWSFESNKTKMKIVDEDGTYLWDIISLNNNTFKVSYTETFEVEEGETQTQTVTATLTSF</sequence>
<organism evidence="3 4">
    <name type="scientific">Solitalea agri</name>
    <dbReference type="NCBI Taxonomy" id="2953739"/>
    <lineage>
        <taxon>Bacteria</taxon>
        <taxon>Pseudomonadati</taxon>
        <taxon>Bacteroidota</taxon>
        <taxon>Sphingobacteriia</taxon>
        <taxon>Sphingobacteriales</taxon>
        <taxon>Sphingobacteriaceae</taxon>
        <taxon>Solitalea</taxon>
    </lineage>
</organism>
<dbReference type="Proteomes" id="UP001155182">
    <property type="component" value="Unassembled WGS sequence"/>
</dbReference>
<evidence type="ECO:0000313" key="3">
    <source>
        <dbReference type="EMBL" id="MCO4292389.1"/>
    </source>
</evidence>
<proteinExistence type="predicted"/>
<keyword evidence="1" id="KW-0732">Signal</keyword>
<dbReference type="Pfam" id="PF13648">
    <property type="entry name" value="Lipocalin_4"/>
    <property type="match status" value="1"/>
</dbReference>
<dbReference type="PROSITE" id="PS51257">
    <property type="entry name" value="PROKAR_LIPOPROTEIN"/>
    <property type="match status" value="1"/>
</dbReference>
<comment type="caution">
    <text evidence="3">The sequence shown here is derived from an EMBL/GenBank/DDBJ whole genome shotgun (WGS) entry which is preliminary data.</text>
</comment>
<feature type="domain" description="Lipocalin-like" evidence="2">
    <location>
        <begin position="42"/>
        <end position="143"/>
    </location>
</feature>
<evidence type="ECO:0000256" key="1">
    <source>
        <dbReference type="SAM" id="SignalP"/>
    </source>
</evidence>
<accession>A0A9X2JCC6</accession>
<keyword evidence="4" id="KW-1185">Reference proteome</keyword>
<feature type="chain" id="PRO_5040862427" evidence="1">
    <location>
        <begin position="25"/>
        <end position="169"/>
    </location>
</feature>
<feature type="signal peptide" evidence="1">
    <location>
        <begin position="1"/>
        <end position="24"/>
    </location>
</feature>
<dbReference type="AlphaFoldDB" id="A0A9X2JCC6"/>
<reference evidence="3" key="1">
    <citation type="submission" date="2022-06" db="EMBL/GenBank/DDBJ databases">
        <title>Solitalea sp. MAHUQ-68 isolated from rhizospheric soil.</title>
        <authorList>
            <person name="Huq M.A."/>
        </authorList>
    </citation>
    <scope>NUCLEOTIDE SEQUENCE</scope>
    <source>
        <strain evidence="3">MAHUQ-68</strain>
    </source>
</reference>
<dbReference type="EMBL" id="JAMWYS010000024">
    <property type="protein sequence ID" value="MCO4292389.1"/>
    <property type="molecule type" value="Genomic_DNA"/>
</dbReference>
<gene>
    <name evidence="3" type="ORF">NF867_05885</name>
</gene>
<protein>
    <submittedName>
        <fullName evidence="3">Lipocalin family protein</fullName>
    </submittedName>
</protein>
<dbReference type="InterPro" id="IPR024311">
    <property type="entry name" value="Lipocalin-like"/>
</dbReference>